<keyword evidence="9" id="KW-0520">NAD</keyword>
<keyword evidence="9" id="KW-0830">Ubiquinone</keyword>
<dbReference type="GO" id="GO:0030964">
    <property type="term" value="C:NADH dehydrogenase complex"/>
    <property type="evidence" value="ECO:0007669"/>
    <property type="project" value="TreeGrafter"/>
</dbReference>
<dbReference type="Gene3D" id="1.20.58.1610">
    <property type="entry name" value="NADH:ubiquinone/plastoquinone oxidoreductase, chain 3"/>
    <property type="match status" value="1"/>
</dbReference>
<dbReference type="PANTHER" id="PTHR11058">
    <property type="entry name" value="NADH-UBIQUINONE OXIDOREDUCTASE CHAIN 3"/>
    <property type="match status" value="1"/>
</dbReference>
<keyword evidence="9" id="KW-0249">Electron transport</keyword>
<accession>A0A9E8LNY1</accession>
<reference evidence="10" key="1">
    <citation type="submission" date="2021-11" db="EMBL/GenBank/DDBJ databases">
        <authorList>
            <person name="Ge X.-Y."/>
            <person name="Peng L."/>
            <person name="Sun C.-H."/>
            <person name="Wang B.-X."/>
        </authorList>
    </citation>
    <scope>NUCLEOTIDE SEQUENCE</scope>
</reference>
<dbReference type="InterPro" id="IPR038430">
    <property type="entry name" value="NDAH_ubi_oxred_su3_sf"/>
</dbReference>
<evidence type="ECO:0000256" key="5">
    <source>
        <dbReference type="ARBA" id="ARBA00022692"/>
    </source>
</evidence>
<evidence type="ECO:0000256" key="8">
    <source>
        <dbReference type="ARBA" id="ARBA00049551"/>
    </source>
</evidence>
<comment type="catalytic activity">
    <reaction evidence="8 9">
        <text>a ubiquinone + NADH + 5 H(+)(in) = a ubiquinol + NAD(+) + 4 H(+)(out)</text>
        <dbReference type="Rhea" id="RHEA:29091"/>
        <dbReference type="Rhea" id="RHEA-COMP:9565"/>
        <dbReference type="Rhea" id="RHEA-COMP:9566"/>
        <dbReference type="ChEBI" id="CHEBI:15378"/>
        <dbReference type="ChEBI" id="CHEBI:16389"/>
        <dbReference type="ChEBI" id="CHEBI:17976"/>
        <dbReference type="ChEBI" id="CHEBI:57540"/>
        <dbReference type="ChEBI" id="CHEBI:57945"/>
        <dbReference type="EC" id="7.1.1.2"/>
    </reaction>
</comment>
<evidence type="ECO:0000256" key="2">
    <source>
        <dbReference type="ARBA" id="ARBA00008472"/>
    </source>
</evidence>
<dbReference type="EC" id="7.1.1.2" evidence="9"/>
<gene>
    <name evidence="10" type="primary">ND3</name>
</gene>
<name>A0A9E8LNY1_9NEOP</name>
<dbReference type="GO" id="GO:0031966">
    <property type="term" value="C:mitochondrial membrane"/>
    <property type="evidence" value="ECO:0007669"/>
    <property type="project" value="UniProtKB-SubCell"/>
</dbReference>
<dbReference type="EMBL" id="OL678024">
    <property type="protein sequence ID" value="UZZ44058.1"/>
    <property type="molecule type" value="Genomic_DNA"/>
</dbReference>
<dbReference type="Pfam" id="PF00507">
    <property type="entry name" value="Oxidored_q4"/>
    <property type="match status" value="1"/>
</dbReference>
<sequence length="117" mass="13854">MFSLVAMIIFTTVLANLMMFLALNISKKKQLILNKMTAFECGFTPPVSPRLPLSMHFFFIALIFLIFDIEIVLIMPMMLIMKINNIFFWSFMCTYFMILLLLSIFNEWNQMMLNWNS</sequence>
<keyword evidence="6 9" id="KW-1133">Transmembrane helix</keyword>
<evidence type="ECO:0000256" key="4">
    <source>
        <dbReference type="ARBA" id="ARBA00022448"/>
    </source>
</evidence>
<organism evidence="10">
    <name type="scientific">Hydroptila sp. XG-2021</name>
    <dbReference type="NCBI Taxonomy" id="2996735"/>
    <lineage>
        <taxon>Eukaryota</taxon>
        <taxon>Metazoa</taxon>
        <taxon>Ecdysozoa</taxon>
        <taxon>Arthropoda</taxon>
        <taxon>Hexapoda</taxon>
        <taxon>Insecta</taxon>
        <taxon>Pterygota</taxon>
        <taxon>Neoptera</taxon>
        <taxon>Endopterygota</taxon>
        <taxon>Trichoptera</taxon>
        <taxon>Integripalpia</taxon>
        <taxon>Hydroptiloidea</taxon>
        <taxon>Hydroptilidae</taxon>
        <taxon>Hydroptilinae</taxon>
        <taxon>Hydroptilini</taxon>
        <taxon>Hydroptila</taxon>
    </lineage>
</organism>
<comment type="function">
    <text evidence="9">Core subunit of the mitochondrial membrane respiratory chain NADH dehydrogenase (Complex I) which catalyzes electron transfer from NADH through the respiratory chain, using ubiquinone as an electron acceptor. Essential for the catalytic activity of complex I.</text>
</comment>
<evidence type="ECO:0000256" key="9">
    <source>
        <dbReference type="RuleBase" id="RU003640"/>
    </source>
</evidence>
<evidence type="ECO:0000256" key="3">
    <source>
        <dbReference type="ARBA" id="ARBA00021007"/>
    </source>
</evidence>
<protein>
    <recommendedName>
        <fullName evidence="3 9">NADH-ubiquinone oxidoreductase chain 3</fullName>
        <ecNumber evidence="9">7.1.1.2</ecNumber>
    </recommendedName>
</protein>
<evidence type="ECO:0000256" key="1">
    <source>
        <dbReference type="ARBA" id="ARBA00004370"/>
    </source>
</evidence>
<dbReference type="InterPro" id="IPR000440">
    <property type="entry name" value="NADH_UbQ/plastoQ_OxRdtase_su3"/>
</dbReference>
<evidence type="ECO:0000313" key="10">
    <source>
        <dbReference type="EMBL" id="UZZ44058.1"/>
    </source>
</evidence>
<comment type="subcellular location">
    <subcellularLocation>
        <location evidence="1">Membrane</location>
    </subcellularLocation>
    <subcellularLocation>
        <location evidence="9">Mitochondrion membrane</location>
        <topology evidence="9">Multi-pass membrane protein</topology>
    </subcellularLocation>
</comment>
<keyword evidence="7 9" id="KW-0472">Membrane</keyword>
<dbReference type="AlphaFoldDB" id="A0A9E8LNY1"/>
<reference evidence="10" key="2">
    <citation type="journal article" date="2022" name="Syst. Entomol.">
        <title>Massive gene rearrangements of mitochondrial genomes and implications for the phylogeny of Trichoptera (Insecta).</title>
        <authorList>
            <person name="Ge X."/>
            <person name="Peng L."/>
            <person name="Vogler A.P."/>
            <person name="Morse J.C."/>
            <person name="Yang L."/>
            <person name="Sun C."/>
            <person name="Wang B."/>
        </authorList>
    </citation>
    <scope>NUCLEOTIDE SEQUENCE</scope>
</reference>
<keyword evidence="9" id="KW-0679">Respiratory chain</keyword>
<proteinExistence type="inferred from homology"/>
<feature type="transmembrane region" description="Helical" evidence="9">
    <location>
        <begin position="57"/>
        <end position="80"/>
    </location>
</feature>
<keyword evidence="9" id="KW-1278">Translocase</keyword>
<evidence type="ECO:0000256" key="6">
    <source>
        <dbReference type="ARBA" id="ARBA00022989"/>
    </source>
</evidence>
<dbReference type="PANTHER" id="PTHR11058:SF9">
    <property type="entry name" value="NADH-UBIQUINONE OXIDOREDUCTASE CHAIN 3"/>
    <property type="match status" value="1"/>
</dbReference>
<keyword evidence="4 9" id="KW-0813">Transport</keyword>
<keyword evidence="9 10" id="KW-0496">Mitochondrion</keyword>
<feature type="transmembrane region" description="Helical" evidence="9">
    <location>
        <begin position="86"/>
        <end position="105"/>
    </location>
</feature>
<geneLocation type="mitochondrion" evidence="10"/>
<dbReference type="GO" id="GO:0008137">
    <property type="term" value="F:NADH dehydrogenase (ubiquinone) activity"/>
    <property type="evidence" value="ECO:0007669"/>
    <property type="project" value="UniProtKB-UniRule"/>
</dbReference>
<evidence type="ECO:0000256" key="7">
    <source>
        <dbReference type="ARBA" id="ARBA00023136"/>
    </source>
</evidence>
<keyword evidence="5 9" id="KW-0812">Transmembrane</keyword>
<comment type="similarity">
    <text evidence="2 9">Belongs to the complex I subunit 3 family.</text>
</comment>
<feature type="transmembrane region" description="Helical" evidence="9">
    <location>
        <begin position="6"/>
        <end position="26"/>
    </location>
</feature>